<dbReference type="Pfam" id="PF01381">
    <property type="entry name" value="HTH_3"/>
    <property type="match status" value="1"/>
</dbReference>
<proteinExistence type="predicted"/>
<dbReference type="EMBL" id="AYYK01000009">
    <property type="protein sequence ID" value="KRM78823.1"/>
    <property type="molecule type" value="Genomic_DNA"/>
</dbReference>
<dbReference type="Pfam" id="PF02486">
    <property type="entry name" value="Rep_trans"/>
    <property type="match status" value="1"/>
</dbReference>
<evidence type="ECO:0000259" key="1">
    <source>
        <dbReference type="PROSITE" id="PS50943"/>
    </source>
</evidence>
<dbReference type="CDD" id="cd00093">
    <property type="entry name" value="HTH_XRE"/>
    <property type="match status" value="1"/>
</dbReference>
<name>A0A0R2BHR7_9LACO</name>
<dbReference type="InterPro" id="IPR040819">
    <property type="entry name" value="Rol_Rep_N"/>
</dbReference>
<dbReference type="Pfam" id="PF18106">
    <property type="entry name" value="Rol_Rep_N"/>
    <property type="match status" value="1"/>
</dbReference>
<evidence type="ECO:0000313" key="3">
    <source>
        <dbReference type="Proteomes" id="UP000051813"/>
    </source>
</evidence>
<gene>
    <name evidence="2" type="ORF">FC84_GL000302</name>
</gene>
<dbReference type="OrthoDB" id="2067664at2"/>
<dbReference type="AlphaFoldDB" id="A0A0R2BHR7"/>
<evidence type="ECO:0000313" key="2">
    <source>
        <dbReference type="EMBL" id="KRM78823.1"/>
    </source>
</evidence>
<organism evidence="2 3">
    <name type="scientific">Lapidilactobacillus dextrinicus DSM 20335</name>
    <dbReference type="NCBI Taxonomy" id="1423738"/>
    <lineage>
        <taxon>Bacteria</taxon>
        <taxon>Bacillati</taxon>
        <taxon>Bacillota</taxon>
        <taxon>Bacilli</taxon>
        <taxon>Lactobacillales</taxon>
        <taxon>Lactobacillaceae</taxon>
        <taxon>Lapidilactobacillus</taxon>
    </lineage>
</organism>
<dbReference type="InterPro" id="IPR003491">
    <property type="entry name" value="REP-like_C"/>
</dbReference>
<dbReference type="Proteomes" id="UP000051813">
    <property type="component" value="Unassembled WGS sequence"/>
</dbReference>
<dbReference type="Gene3D" id="1.10.260.40">
    <property type="entry name" value="lambda repressor-like DNA-binding domains"/>
    <property type="match status" value="1"/>
</dbReference>
<accession>A0A0R2BHR7</accession>
<dbReference type="RefSeq" id="WP_057756821.1">
    <property type="nucleotide sequence ID" value="NZ_AYYK01000009.1"/>
</dbReference>
<dbReference type="PROSITE" id="PS50943">
    <property type="entry name" value="HTH_CROC1"/>
    <property type="match status" value="1"/>
</dbReference>
<protein>
    <submittedName>
        <fullName evidence="2">Transcriptional regulator</fullName>
    </submittedName>
</protein>
<dbReference type="PATRIC" id="fig|1423738.3.peg.309"/>
<comment type="caution">
    <text evidence="2">The sequence shown here is derived from an EMBL/GenBank/DDBJ whole genome shotgun (WGS) entry which is preliminary data.</text>
</comment>
<dbReference type="InterPro" id="IPR001387">
    <property type="entry name" value="Cro/C1-type_HTH"/>
</dbReference>
<dbReference type="SMART" id="SM00530">
    <property type="entry name" value="HTH_XRE"/>
    <property type="match status" value="1"/>
</dbReference>
<dbReference type="SUPFAM" id="SSF47413">
    <property type="entry name" value="lambda repressor-like DNA-binding domains"/>
    <property type="match status" value="1"/>
</dbReference>
<dbReference type="STRING" id="1423738.FC84_GL000302"/>
<dbReference type="InterPro" id="IPR010982">
    <property type="entry name" value="Lambda_DNA-bd_dom_sf"/>
</dbReference>
<sequence length="394" mass="46079">MVISAESIKVGRKKLGFTQKEFATKLGISSHYLNQIENKKCQPSVSLSKQIENYFNRDPTEPELNLIFDYVRIRFPTDNVDRLIKEILHLHKEYMLEEDWGFYGYSSQLVFSHIQILCSMPNSELGTLLELKGQGCREFESILLANNLTWYDFFRDCQKYHAVFKRIDLAINDTVGILNIPELIKKCERNECISIMRQFESTNSAKMNTEDEKFIKGNTLYIGSKSSDIYFCIYEKDVEQYKKVGAVIETAPIKNRFEIRLKNERAFKAIEDFLIYRDVEKTAFGIIARYLQFVDTKKNIERNKWPINPRWAYFCGQNRQPLRLTVAPEPFDLQKTKAWIQKQVAPMLKVLLKIDGYNGTTDTMTMIKNTKLQKRHLKLLAQQTTGIDELLHNS</sequence>
<reference evidence="2 3" key="1">
    <citation type="journal article" date="2015" name="Genome Announc.">
        <title>Expanding the biotechnology potential of lactobacilli through comparative genomics of 213 strains and associated genera.</title>
        <authorList>
            <person name="Sun Z."/>
            <person name="Harris H.M."/>
            <person name="McCann A."/>
            <person name="Guo C."/>
            <person name="Argimon S."/>
            <person name="Zhang W."/>
            <person name="Yang X."/>
            <person name="Jeffery I.B."/>
            <person name="Cooney J.C."/>
            <person name="Kagawa T.F."/>
            <person name="Liu W."/>
            <person name="Song Y."/>
            <person name="Salvetti E."/>
            <person name="Wrobel A."/>
            <person name="Rasinkangas P."/>
            <person name="Parkhill J."/>
            <person name="Rea M.C."/>
            <person name="O'Sullivan O."/>
            <person name="Ritari J."/>
            <person name="Douillard F.P."/>
            <person name="Paul Ross R."/>
            <person name="Yang R."/>
            <person name="Briner A.E."/>
            <person name="Felis G.E."/>
            <person name="de Vos W.M."/>
            <person name="Barrangou R."/>
            <person name="Klaenhammer T.R."/>
            <person name="Caufield P.W."/>
            <person name="Cui Y."/>
            <person name="Zhang H."/>
            <person name="O'Toole P.W."/>
        </authorList>
    </citation>
    <scope>NUCLEOTIDE SEQUENCE [LARGE SCALE GENOMIC DNA]</scope>
    <source>
        <strain evidence="2 3">DSM 20335</strain>
    </source>
</reference>
<feature type="domain" description="HTH cro/C1-type" evidence="1">
    <location>
        <begin position="8"/>
        <end position="62"/>
    </location>
</feature>
<keyword evidence="3" id="KW-1185">Reference proteome</keyword>
<dbReference type="GO" id="GO:0003677">
    <property type="term" value="F:DNA binding"/>
    <property type="evidence" value="ECO:0007669"/>
    <property type="project" value="InterPro"/>
</dbReference>